<dbReference type="InterPro" id="IPR002156">
    <property type="entry name" value="RNaseH_domain"/>
</dbReference>
<reference evidence="3 4" key="1">
    <citation type="journal article" date="2020" name="bioRxiv">
        <title>Sequence and annotation of 42 cannabis genomes reveals extensive copy number variation in cannabinoid synthesis and pathogen resistance genes.</title>
        <authorList>
            <person name="Mckernan K.J."/>
            <person name="Helbert Y."/>
            <person name="Kane L.T."/>
            <person name="Ebling H."/>
            <person name="Zhang L."/>
            <person name="Liu B."/>
            <person name="Eaton Z."/>
            <person name="Mclaughlin S."/>
            <person name="Kingan S."/>
            <person name="Baybayan P."/>
            <person name="Concepcion G."/>
            <person name="Jordan M."/>
            <person name="Riva A."/>
            <person name="Barbazuk W."/>
            <person name="Harkins T."/>
        </authorList>
    </citation>
    <scope>NUCLEOTIDE SEQUENCE [LARGE SCALE GENOMIC DNA]</scope>
    <source>
        <strain evidence="4">cv. Jamaican Lion 4</strain>
        <tissue evidence="3">Leaf</tissue>
    </source>
</reference>
<evidence type="ECO:0000259" key="1">
    <source>
        <dbReference type="Pfam" id="PF13456"/>
    </source>
</evidence>
<evidence type="ECO:0000313" key="3">
    <source>
        <dbReference type="EMBL" id="KAF4381365.1"/>
    </source>
</evidence>
<dbReference type="EMBL" id="JAATIQ010000110">
    <property type="protein sequence ID" value="KAF4381365.1"/>
    <property type="molecule type" value="Genomic_DNA"/>
</dbReference>
<dbReference type="AlphaFoldDB" id="A0A7J6GEH9"/>
<evidence type="ECO:0000313" key="4">
    <source>
        <dbReference type="Proteomes" id="UP000583929"/>
    </source>
</evidence>
<dbReference type="GO" id="GO:0004523">
    <property type="term" value="F:RNA-DNA hybrid ribonuclease activity"/>
    <property type="evidence" value="ECO:0007669"/>
    <property type="project" value="InterPro"/>
</dbReference>
<keyword evidence="4" id="KW-1185">Reference proteome</keyword>
<comment type="caution">
    <text evidence="3">The sequence shown here is derived from an EMBL/GenBank/DDBJ whole genome shotgun (WGS) entry which is preliminary data.</text>
</comment>
<name>A0A7J6GEH9_CANSA</name>
<gene>
    <name evidence="3" type="ORF">G4B88_030272</name>
</gene>
<dbReference type="Proteomes" id="UP000583929">
    <property type="component" value="Unassembled WGS sequence"/>
</dbReference>
<sequence>MGKVTQNFHKDDVPWIQGIPIDMYIEDSLSWPYTPNGQYMVKSGYRVGREINLHPTRHCNMEGIHKWWKMIWSMQLPPRMKLFSWRVCHNWLPAKTNLLHRGMHVNPICESCGNNAETLTHVLWSCAKSKVVLKLIPLYKKWESVRDGSMFDILMSLQSRLDKREFKEAIKLLDWVFSAYSRVILHGEAAIQAGETSPHKPKQCKKPTTDSHCVNCDAAMNQESTGVGLAFIWRNWQGEILLGGMVYLPSKCSIEMAEAWAILEALKRTPTTAQLTLKYSRIARKW</sequence>
<accession>A0A7J6GEH9</accession>
<organism evidence="3 4">
    <name type="scientific">Cannabis sativa</name>
    <name type="common">Hemp</name>
    <name type="synonym">Marijuana</name>
    <dbReference type="NCBI Taxonomy" id="3483"/>
    <lineage>
        <taxon>Eukaryota</taxon>
        <taxon>Viridiplantae</taxon>
        <taxon>Streptophyta</taxon>
        <taxon>Embryophyta</taxon>
        <taxon>Tracheophyta</taxon>
        <taxon>Spermatophyta</taxon>
        <taxon>Magnoliopsida</taxon>
        <taxon>eudicotyledons</taxon>
        <taxon>Gunneridae</taxon>
        <taxon>Pentapetalae</taxon>
        <taxon>rosids</taxon>
        <taxon>fabids</taxon>
        <taxon>Rosales</taxon>
        <taxon>Cannabaceae</taxon>
        <taxon>Cannabis</taxon>
    </lineage>
</organism>
<dbReference type="Pfam" id="PF13966">
    <property type="entry name" value="zf-RVT"/>
    <property type="match status" value="1"/>
</dbReference>
<feature type="domain" description="Reverse transcriptase zinc-binding" evidence="2">
    <location>
        <begin position="59"/>
        <end position="130"/>
    </location>
</feature>
<proteinExistence type="predicted"/>
<evidence type="ECO:0000259" key="2">
    <source>
        <dbReference type="Pfam" id="PF13966"/>
    </source>
</evidence>
<feature type="domain" description="RNase H type-1" evidence="1">
    <location>
        <begin position="215"/>
        <end position="268"/>
    </location>
</feature>
<dbReference type="GO" id="GO:0003676">
    <property type="term" value="F:nucleic acid binding"/>
    <property type="evidence" value="ECO:0007669"/>
    <property type="project" value="InterPro"/>
</dbReference>
<evidence type="ECO:0008006" key="5">
    <source>
        <dbReference type="Google" id="ProtNLM"/>
    </source>
</evidence>
<dbReference type="InterPro" id="IPR026960">
    <property type="entry name" value="RVT-Znf"/>
</dbReference>
<protein>
    <recommendedName>
        <fullName evidence="5">Reverse transcriptase zinc-binding domain-containing protein</fullName>
    </recommendedName>
</protein>
<dbReference type="Pfam" id="PF13456">
    <property type="entry name" value="RVT_3"/>
    <property type="match status" value="1"/>
</dbReference>